<sequence>MVILLILNTYRYLKEIRNKAVPSQYISGYDSAVISFMTNSSRDGFRWKFDNPWFLSSNSSKGNHCKYLNFSTNVYISVIFMYTVKFSKCSAFLKLFIDNCNFRFFQVSYKNCSYYNKKKIKNLLKFKNSKQIFLQITIEKTQAKMLCSSKFKIFTNLRNDYDLSSNDFKYFINRRNSKLSPAKKSSPFVIVFRIE</sequence>
<keyword evidence="2" id="KW-1185">Reference proteome</keyword>
<comment type="caution">
    <text evidence="1">The sequence shown here is derived from an EMBL/GenBank/DDBJ whole genome shotgun (WGS) entry which is preliminary data.</text>
</comment>
<proteinExistence type="predicted"/>
<evidence type="ECO:0000313" key="2">
    <source>
        <dbReference type="Proteomes" id="UP000475862"/>
    </source>
</evidence>
<dbReference type="AlphaFoldDB" id="A0A6G0T1H3"/>
<reference evidence="1 2" key="1">
    <citation type="submission" date="2019-08" db="EMBL/GenBank/DDBJ databases">
        <title>The genome of the soybean aphid Biotype 1, its phylome, world population structure and adaptation to the North American continent.</title>
        <authorList>
            <person name="Giordano R."/>
            <person name="Donthu R.K."/>
            <person name="Hernandez A.G."/>
            <person name="Wright C.L."/>
            <person name="Zimin A.V."/>
        </authorList>
    </citation>
    <scope>NUCLEOTIDE SEQUENCE [LARGE SCALE GENOMIC DNA]</scope>
    <source>
        <tissue evidence="1">Whole aphids</tissue>
    </source>
</reference>
<name>A0A6G0T1H3_APHGL</name>
<dbReference type="Proteomes" id="UP000475862">
    <property type="component" value="Unassembled WGS sequence"/>
</dbReference>
<dbReference type="EMBL" id="VYZN01000070">
    <property type="protein sequence ID" value="KAE9524352.1"/>
    <property type="molecule type" value="Genomic_DNA"/>
</dbReference>
<organism evidence="1 2">
    <name type="scientific">Aphis glycines</name>
    <name type="common">Soybean aphid</name>
    <dbReference type="NCBI Taxonomy" id="307491"/>
    <lineage>
        <taxon>Eukaryota</taxon>
        <taxon>Metazoa</taxon>
        <taxon>Ecdysozoa</taxon>
        <taxon>Arthropoda</taxon>
        <taxon>Hexapoda</taxon>
        <taxon>Insecta</taxon>
        <taxon>Pterygota</taxon>
        <taxon>Neoptera</taxon>
        <taxon>Paraneoptera</taxon>
        <taxon>Hemiptera</taxon>
        <taxon>Sternorrhyncha</taxon>
        <taxon>Aphidomorpha</taxon>
        <taxon>Aphidoidea</taxon>
        <taxon>Aphididae</taxon>
        <taxon>Aphidini</taxon>
        <taxon>Aphis</taxon>
        <taxon>Aphis</taxon>
    </lineage>
</organism>
<accession>A0A6G0T1H3</accession>
<gene>
    <name evidence="1" type="ORF">AGLY_015391</name>
</gene>
<evidence type="ECO:0000313" key="1">
    <source>
        <dbReference type="EMBL" id="KAE9524352.1"/>
    </source>
</evidence>
<protein>
    <submittedName>
        <fullName evidence="1">Uncharacterized protein</fullName>
    </submittedName>
</protein>